<reference evidence="1" key="1">
    <citation type="submission" date="2023-01" db="EMBL/GenBank/DDBJ databases">
        <authorList>
            <person name="Van Ghelder C."/>
            <person name="Rancurel C."/>
        </authorList>
    </citation>
    <scope>NUCLEOTIDE SEQUENCE</scope>
    <source>
        <strain evidence="1">CNCM I-4278</strain>
    </source>
</reference>
<name>A0A9W4XMZ2_9PLEO</name>
<evidence type="ECO:0000313" key="2">
    <source>
        <dbReference type="Proteomes" id="UP001152607"/>
    </source>
</evidence>
<accession>A0A9W4XMZ2</accession>
<dbReference type="OrthoDB" id="249703at2759"/>
<sequence>MHRFFKTEFFNFEFLRILSTAPYGGCETGEALKAASLIKDADRESWSEIWYQQGRHAEQLAEEASRSGDAPSAKAAYLRASNYLRASQFMLNDLPPHQDPRVVLRLAKSQELFRKGVALLDDAKAYPLSIPLRDGAKVMAYLFVPLAEPRTSKGHPLVISLTGGDGSQEEMYIVIGVAGIARGYAMLTFDGPG</sequence>
<evidence type="ECO:0000313" key="1">
    <source>
        <dbReference type="EMBL" id="CAI6337894.1"/>
    </source>
</evidence>
<dbReference type="AlphaFoldDB" id="A0A9W4XMZ2"/>
<gene>
    <name evidence="1" type="ORF">PDIGIT_LOCUS11012</name>
</gene>
<organism evidence="1 2">
    <name type="scientific">Periconia digitata</name>
    <dbReference type="NCBI Taxonomy" id="1303443"/>
    <lineage>
        <taxon>Eukaryota</taxon>
        <taxon>Fungi</taxon>
        <taxon>Dikarya</taxon>
        <taxon>Ascomycota</taxon>
        <taxon>Pezizomycotina</taxon>
        <taxon>Dothideomycetes</taxon>
        <taxon>Pleosporomycetidae</taxon>
        <taxon>Pleosporales</taxon>
        <taxon>Massarineae</taxon>
        <taxon>Periconiaceae</taxon>
        <taxon>Periconia</taxon>
    </lineage>
</organism>
<proteinExistence type="predicted"/>
<dbReference type="InterPro" id="IPR029058">
    <property type="entry name" value="AB_hydrolase_fold"/>
</dbReference>
<dbReference type="Gene3D" id="3.40.50.1820">
    <property type="entry name" value="alpha/beta hydrolase"/>
    <property type="match status" value="1"/>
</dbReference>
<dbReference type="Proteomes" id="UP001152607">
    <property type="component" value="Unassembled WGS sequence"/>
</dbReference>
<keyword evidence="2" id="KW-1185">Reference proteome</keyword>
<dbReference type="EMBL" id="CAOQHR010000007">
    <property type="protein sequence ID" value="CAI6337894.1"/>
    <property type="molecule type" value="Genomic_DNA"/>
</dbReference>
<dbReference type="SUPFAM" id="SSF53474">
    <property type="entry name" value="alpha/beta-Hydrolases"/>
    <property type="match status" value="1"/>
</dbReference>
<dbReference type="Gene3D" id="1.20.1440.110">
    <property type="entry name" value="acylaminoacyl peptidase"/>
    <property type="match status" value="1"/>
</dbReference>
<comment type="caution">
    <text evidence="1">The sequence shown here is derived from an EMBL/GenBank/DDBJ whole genome shotgun (WGS) entry which is preliminary data.</text>
</comment>
<protein>
    <submittedName>
        <fullName evidence="1">Uncharacterized protein</fullName>
    </submittedName>
</protein>